<reference evidence="7" key="1">
    <citation type="journal article" date="2022" name="Nat. Microbiol.">
        <title>Unique mobile elements and scalable gene flow at the prokaryote-eukaryote boundary revealed by circularized Asgard archaea genomes.</title>
        <authorList>
            <person name="Wu F."/>
            <person name="Speth D.R."/>
            <person name="Philosof A."/>
            <person name="Cremiere A."/>
            <person name="Narayanan A."/>
            <person name="Barco R.A."/>
            <person name="Connon S.A."/>
            <person name="Amend J.P."/>
            <person name="Antoshechkin I.A."/>
            <person name="Orphan V.J."/>
        </authorList>
    </citation>
    <scope>NUCLEOTIDE SEQUENCE</scope>
    <source>
        <strain evidence="7">PM71</strain>
    </source>
</reference>
<dbReference type="PANTHER" id="PTHR10849">
    <property type="entry name" value="NADH DEHYDROGENASE UBIQUINONE IRON-SULFUR PROTEIN 8, MITOCHONDRIAL"/>
    <property type="match status" value="1"/>
</dbReference>
<keyword evidence="4" id="KW-0411">Iron-sulfur</keyword>
<gene>
    <name evidence="7" type="ORF">K9W45_12225</name>
</gene>
<feature type="domain" description="4Fe-4S ferredoxin-type" evidence="6">
    <location>
        <begin position="45"/>
        <end position="74"/>
    </location>
</feature>
<evidence type="ECO:0000256" key="3">
    <source>
        <dbReference type="ARBA" id="ARBA00023004"/>
    </source>
</evidence>
<proteinExistence type="predicted"/>
<feature type="region of interest" description="Disordered" evidence="5">
    <location>
        <begin position="138"/>
        <end position="161"/>
    </location>
</feature>
<organism evidence="7">
    <name type="scientific">Candidatus Heimdallarchaeum aukensis</name>
    <dbReference type="NCBI Taxonomy" id="2876573"/>
    <lineage>
        <taxon>Archaea</taxon>
        <taxon>Promethearchaeati</taxon>
        <taxon>Candidatus Heimdallarchaeota</taxon>
        <taxon>Candidatus Heimdallarchaeia (ex Rinke et al. 2021) (nom. nud.)</taxon>
        <taxon>Candidatus Heimdallarchaeales</taxon>
        <taxon>Candidatus Heimdallarchaeaceae</taxon>
        <taxon>Candidatus Heimdallarchaeum</taxon>
    </lineage>
</organism>
<evidence type="ECO:0000256" key="5">
    <source>
        <dbReference type="SAM" id="MobiDB-lite"/>
    </source>
</evidence>
<feature type="domain" description="4Fe-4S ferredoxin-type" evidence="6">
    <location>
        <begin position="85"/>
        <end position="114"/>
    </location>
</feature>
<dbReference type="GO" id="GO:0016651">
    <property type="term" value="F:oxidoreductase activity, acting on NAD(P)H"/>
    <property type="evidence" value="ECO:0007669"/>
    <property type="project" value="InterPro"/>
</dbReference>
<dbReference type="InterPro" id="IPR017896">
    <property type="entry name" value="4Fe4S_Fe-S-bd"/>
</dbReference>
<evidence type="ECO:0000259" key="6">
    <source>
        <dbReference type="PROSITE" id="PS51379"/>
    </source>
</evidence>
<dbReference type="GO" id="GO:0046872">
    <property type="term" value="F:metal ion binding"/>
    <property type="evidence" value="ECO:0007669"/>
    <property type="project" value="UniProtKB-KW"/>
</dbReference>
<protein>
    <submittedName>
        <fullName evidence="7">4Fe-4S binding protein</fullName>
    </submittedName>
</protein>
<evidence type="ECO:0000256" key="1">
    <source>
        <dbReference type="ARBA" id="ARBA00022485"/>
    </source>
</evidence>
<dbReference type="Proteomes" id="UP001201020">
    <property type="component" value="Chromosome"/>
</dbReference>
<evidence type="ECO:0000256" key="2">
    <source>
        <dbReference type="ARBA" id="ARBA00022723"/>
    </source>
</evidence>
<keyword evidence="2" id="KW-0479">Metal-binding</keyword>
<dbReference type="GO" id="GO:0051539">
    <property type="term" value="F:4 iron, 4 sulfur cluster binding"/>
    <property type="evidence" value="ECO:0007669"/>
    <property type="project" value="UniProtKB-KW"/>
</dbReference>
<dbReference type="SUPFAM" id="SSF54862">
    <property type="entry name" value="4Fe-4S ferredoxins"/>
    <property type="match status" value="1"/>
</dbReference>
<keyword evidence="3" id="KW-0408">Iron</keyword>
<evidence type="ECO:0000256" key="4">
    <source>
        <dbReference type="ARBA" id="ARBA00023014"/>
    </source>
</evidence>
<accession>A0A9Y1FKG7</accession>
<dbReference type="PROSITE" id="PS00198">
    <property type="entry name" value="4FE4S_FER_1"/>
    <property type="match status" value="1"/>
</dbReference>
<keyword evidence="1" id="KW-0004">4Fe-4S</keyword>
<dbReference type="GO" id="GO:0016020">
    <property type="term" value="C:membrane"/>
    <property type="evidence" value="ECO:0007669"/>
    <property type="project" value="InterPro"/>
</dbReference>
<dbReference type="InterPro" id="IPR017900">
    <property type="entry name" value="4Fe4S_Fe_S_CS"/>
</dbReference>
<dbReference type="EMBL" id="CP084166">
    <property type="protein sequence ID" value="UJG40587.1"/>
    <property type="molecule type" value="Genomic_DNA"/>
</dbReference>
<sequence>MADKNFLTNIRSLYMAIAQMFKKPFTTKYHTTNKERIVEYDRLRGELIMNLPKCVGCTLCVQACPNAALKMVSYDNGNPRNKKKHVPSFNLGLCSFCALCVEACPYDVLEMGKVYDRAYATMEDMLRSPEEMYEDWIEQKGEEDEIDPEEIETDKIDIEED</sequence>
<dbReference type="InterPro" id="IPR010226">
    <property type="entry name" value="NADH_quinone_OxRdtase_chainI"/>
</dbReference>
<dbReference type="AlphaFoldDB" id="A0A9Y1FKG7"/>
<dbReference type="Pfam" id="PF12838">
    <property type="entry name" value="Fer4_7"/>
    <property type="match status" value="1"/>
</dbReference>
<evidence type="ECO:0000313" key="7">
    <source>
        <dbReference type="EMBL" id="UJG40587.1"/>
    </source>
</evidence>
<name>A0A9Y1FKG7_9ARCH</name>
<dbReference type="PROSITE" id="PS51379">
    <property type="entry name" value="4FE4S_FER_2"/>
    <property type="match status" value="2"/>
</dbReference>
<dbReference type="Gene3D" id="3.30.70.3270">
    <property type="match status" value="1"/>
</dbReference>